<feature type="signal peptide" evidence="2">
    <location>
        <begin position="1"/>
        <end position="21"/>
    </location>
</feature>
<evidence type="ECO:0000256" key="2">
    <source>
        <dbReference type="SAM" id="SignalP"/>
    </source>
</evidence>
<sequence length="189" mass="22115">MKTYILLVTLQIIIFCHWSSASSTGLEQRKSSAIVNLITRRLRHVWAWIWNKEDQDDLMGRCFGVARRLKFAMPMIVFKLGVIVTILAFLTIFSLKSLGLLLLLLMLHSSGIAAKWTHMKYASSKQWTQPQNVHFHLHSKDHAKEGHYVSHSEYGHPWYEKNDVGDTEYESLEDRLKKLNIYDSHYRKL</sequence>
<organism evidence="3 4">
    <name type="scientific">Tribolium castaneum</name>
    <name type="common">Red flour beetle</name>
    <dbReference type="NCBI Taxonomy" id="7070"/>
    <lineage>
        <taxon>Eukaryota</taxon>
        <taxon>Metazoa</taxon>
        <taxon>Ecdysozoa</taxon>
        <taxon>Arthropoda</taxon>
        <taxon>Hexapoda</taxon>
        <taxon>Insecta</taxon>
        <taxon>Pterygota</taxon>
        <taxon>Neoptera</taxon>
        <taxon>Endopterygota</taxon>
        <taxon>Coleoptera</taxon>
        <taxon>Polyphaga</taxon>
        <taxon>Cucujiformia</taxon>
        <taxon>Tenebrionidae</taxon>
        <taxon>Tenebrionidae incertae sedis</taxon>
        <taxon>Tribolium</taxon>
    </lineage>
</organism>
<gene>
    <name evidence="3" type="primary">AUGUSTUS-3.0.2_09888</name>
    <name evidence="3" type="ORF">TcasGA2_TC009888</name>
</gene>
<evidence type="ECO:0000313" key="4">
    <source>
        <dbReference type="Proteomes" id="UP000007266"/>
    </source>
</evidence>
<reference evidence="3 4" key="2">
    <citation type="journal article" date="2010" name="Nucleic Acids Res.">
        <title>BeetleBase in 2010: revisions to provide comprehensive genomic information for Tribolium castaneum.</title>
        <authorList>
            <person name="Kim H.S."/>
            <person name="Murphy T."/>
            <person name="Xia J."/>
            <person name="Caragea D."/>
            <person name="Park Y."/>
            <person name="Beeman R.W."/>
            <person name="Lorenzen M.D."/>
            <person name="Butcher S."/>
            <person name="Manak J.R."/>
            <person name="Brown S.J."/>
        </authorList>
    </citation>
    <scope>GENOME REANNOTATION</scope>
    <source>
        <strain evidence="3 4">Georgia GA2</strain>
    </source>
</reference>
<proteinExistence type="predicted"/>
<accession>D6WQ83</accession>
<feature type="transmembrane region" description="Helical" evidence="1">
    <location>
        <begin position="71"/>
        <end position="92"/>
    </location>
</feature>
<protein>
    <submittedName>
        <fullName evidence="3">Uncharacterized protein</fullName>
    </submittedName>
</protein>
<dbReference type="EMBL" id="KQ971354">
    <property type="protein sequence ID" value="EFA06937.2"/>
    <property type="molecule type" value="Genomic_DNA"/>
</dbReference>
<keyword evidence="2" id="KW-0732">Signal</keyword>
<dbReference type="HOGENOM" id="CLU_1339115_0_0_1"/>
<dbReference type="AlphaFoldDB" id="D6WQ83"/>
<reference evidence="3 4" key="1">
    <citation type="journal article" date="2008" name="Nature">
        <title>The genome of the model beetle and pest Tribolium castaneum.</title>
        <authorList>
            <consortium name="Tribolium Genome Sequencing Consortium"/>
            <person name="Richards S."/>
            <person name="Gibbs R.A."/>
            <person name="Weinstock G.M."/>
            <person name="Brown S.J."/>
            <person name="Denell R."/>
            <person name="Beeman R.W."/>
            <person name="Gibbs R."/>
            <person name="Beeman R.W."/>
            <person name="Brown S.J."/>
            <person name="Bucher G."/>
            <person name="Friedrich M."/>
            <person name="Grimmelikhuijzen C.J."/>
            <person name="Klingler M."/>
            <person name="Lorenzen M."/>
            <person name="Richards S."/>
            <person name="Roth S."/>
            <person name="Schroder R."/>
            <person name="Tautz D."/>
            <person name="Zdobnov E.M."/>
            <person name="Muzny D."/>
            <person name="Gibbs R.A."/>
            <person name="Weinstock G.M."/>
            <person name="Attaway T."/>
            <person name="Bell S."/>
            <person name="Buhay C.J."/>
            <person name="Chandrabose M.N."/>
            <person name="Chavez D."/>
            <person name="Clerk-Blankenburg K.P."/>
            <person name="Cree A."/>
            <person name="Dao M."/>
            <person name="Davis C."/>
            <person name="Chacko J."/>
            <person name="Dinh H."/>
            <person name="Dugan-Rocha S."/>
            <person name="Fowler G."/>
            <person name="Garner T.T."/>
            <person name="Garnes J."/>
            <person name="Gnirke A."/>
            <person name="Hawes A."/>
            <person name="Hernandez J."/>
            <person name="Hines S."/>
            <person name="Holder M."/>
            <person name="Hume J."/>
            <person name="Jhangiani S.N."/>
            <person name="Joshi V."/>
            <person name="Khan Z.M."/>
            <person name="Jackson L."/>
            <person name="Kovar C."/>
            <person name="Kowis A."/>
            <person name="Lee S."/>
            <person name="Lewis L.R."/>
            <person name="Margolis J."/>
            <person name="Morgan M."/>
            <person name="Nazareth L.V."/>
            <person name="Nguyen N."/>
            <person name="Okwuonu G."/>
            <person name="Parker D."/>
            <person name="Richards S."/>
            <person name="Ruiz S.J."/>
            <person name="Santibanez J."/>
            <person name="Savard J."/>
            <person name="Scherer S.E."/>
            <person name="Schneider B."/>
            <person name="Sodergren E."/>
            <person name="Tautz D."/>
            <person name="Vattahil S."/>
            <person name="Villasana D."/>
            <person name="White C.S."/>
            <person name="Wright R."/>
            <person name="Park Y."/>
            <person name="Beeman R.W."/>
            <person name="Lord J."/>
            <person name="Oppert B."/>
            <person name="Lorenzen M."/>
            <person name="Brown S."/>
            <person name="Wang L."/>
            <person name="Savard J."/>
            <person name="Tautz D."/>
            <person name="Richards S."/>
            <person name="Weinstock G."/>
            <person name="Gibbs R.A."/>
            <person name="Liu Y."/>
            <person name="Worley K."/>
            <person name="Weinstock G."/>
            <person name="Elsik C.G."/>
            <person name="Reese J.T."/>
            <person name="Elhaik E."/>
            <person name="Landan G."/>
            <person name="Graur D."/>
            <person name="Arensburger P."/>
            <person name="Atkinson P."/>
            <person name="Beeman R.W."/>
            <person name="Beidler J."/>
            <person name="Brown S.J."/>
            <person name="Demuth J.P."/>
            <person name="Drury D.W."/>
            <person name="Du Y.Z."/>
            <person name="Fujiwara H."/>
            <person name="Lorenzen M."/>
            <person name="Maselli V."/>
            <person name="Osanai M."/>
            <person name="Park Y."/>
            <person name="Robertson H.M."/>
            <person name="Tu Z."/>
            <person name="Wang J.J."/>
            <person name="Wang S."/>
            <person name="Richards S."/>
            <person name="Song H."/>
            <person name="Zhang L."/>
            <person name="Sodergren E."/>
            <person name="Werner D."/>
            <person name="Stanke M."/>
            <person name="Morgenstern B."/>
            <person name="Solovyev V."/>
            <person name="Kosarev P."/>
            <person name="Brown G."/>
            <person name="Chen H.C."/>
            <person name="Ermolaeva O."/>
            <person name="Hlavina W."/>
            <person name="Kapustin Y."/>
            <person name="Kiryutin B."/>
            <person name="Kitts P."/>
            <person name="Maglott D."/>
            <person name="Pruitt K."/>
            <person name="Sapojnikov V."/>
            <person name="Souvorov A."/>
            <person name="Mackey A.J."/>
            <person name="Waterhouse R.M."/>
            <person name="Wyder S."/>
            <person name="Zdobnov E.M."/>
            <person name="Zdobnov E.M."/>
            <person name="Wyder S."/>
            <person name="Kriventseva E.V."/>
            <person name="Kadowaki T."/>
            <person name="Bork P."/>
            <person name="Aranda M."/>
            <person name="Bao R."/>
            <person name="Beermann A."/>
            <person name="Berns N."/>
            <person name="Bolognesi R."/>
            <person name="Bonneton F."/>
            <person name="Bopp D."/>
            <person name="Brown S.J."/>
            <person name="Bucher G."/>
            <person name="Butts T."/>
            <person name="Chaumot A."/>
            <person name="Denell R.E."/>
            <person name="Ferrier D.E."/>
            <person name="Friedrich M."/>
            <person name="Gordon C.M."/>
            <person name="Jindra M."/>
            <person name="Klingler M."/>
            <person name="Lan Q."/>
            <person name="Lattorff H.M."/>
            <person name="Laudet V."/>
            <person name="von Levetsow C."/>
            <person name="Liu Z."/>
            <person name="Lutz R."/>
            <person name="Lynch J.A."/>
            <person name="da Fonseca R.N."/>
            <person name="Posnien N."/>
            <person name="Reuter R."/>
            <person name="Roth S."/>
            <person name="Savard J."/>
            <person name="Schinko J.B."/>
            <person name="Schmitt C."/>
            <person name="Schoppmeier M."/>
            <person name="Schroder R."/>
            <person name="Shippy T.D."/>
            <person name="Simonnet F."/>
            <person name="Marques-Souza H."/>
            <person name="Tautz D."/>
            <person name="Tomoyasu Y."/>
            <person name="Trauner J."/>
            <person name="Van der Zee M."/>
            <person name="Vervoort M."/>
            <person name="Wittkopp N."/>
            <person name="Wimmer E.A."/>
            <person name="Yang X."/>
            <person name="Jones A.K."/>
            <person name="Sattelle D.B."/>
            <person name="Ebert P.R."/>
            <person name="Nelson D."/>
            <person name="Scott J.G."/>
            <person name="Beeman R.W."/>
            <person name="Muthukrishnan S."/>
            <person name="Kramer K.J."/>
            <person name="Arakane Y."/>
            <person name="Beeman R.W."/>
            <person name="Zhu Q."/>
            <person name="Hogenkamp D."/>
            <person name="Dixit R."/>
            <person name="Oppert B."/>
            <person name="Jiang H."/>
            <person name="Zou Z."/>
            <person name="Marshall J."/>
            <person name="Elpidina E."/>
            <person name="Vinokurov K."/>
            <person name="Oppert C."/>
            <person name="Zou Z."/>
            <person name="Evans J."/>
            <person name="Lu Z."/>
            <person name="Zhao P."/>
            <person name="Sumathipala N."/>
            <person name="Altincicek B."/>
            <person name="Vilcinskas A."/>
            <person name="Williams M."/>
            <person name="Hultmark D."/>
            <person name="Hetru C."/>
            <person name="Jiang H."/>
            <person name="Grimmelikhuijzen C.J."/>
            <person name="Hauser F."/>
            <person name="Cazzamali G."/>
            <person name="Williamson M."/>
            <person name="Park Y."/>
            <person name="Li B."/>
            <person name="Tanaka Y."/>
            <person name="Predel R."/>
            <person name="Neupert S."/>
            <person name="Schachtner J."/>
            <person name="Verleyen P."/>
            <person name="Raible F."/>
            <person name="Bork P."/>
            <person name="Friedrich M."/>
            <person name="Walden K.K."/>
            <person name="Robertson H.M."/>
            <person name="Angeli S."/>
            <person name="Foret S."/>
            <person name="Bucher G."/>
            <person name="Schuetz S."/>
            <person name="Maleszka R."/>
            <person name="Wimmer E.A."/>
            <person name="Beeman R.W."/>
            <person name="Lorenzen M."/>
            <person name="Tomoyasu Y."/>
            <person name="Miller S.C."/>
            <person name="Grossmann D."/>
            <person name="Bucher G."/>
        </authorList>
    </citation>
    <scope>NUCLEOTIDE SEQUENCE [LARGE SCALE GENOMIC DNA]</scope>
    <source>
        <strain evidence="3 4">Georgia GA2</strain>
    </source>
</reference>
<feature type="transmembrane region" description="Helical" evidence="1">
    <location>
        <begin position="98"/>
        <end position="116"/>
    </location>
</feature>
<keyword evidence="1" id="KW-0812">Transmembrane</keyword>
<keyword evidence="4" id="KW-1185">Reference proteome</keyword>
<name>D6WQ83_TRICA</name>
<keyword evidence="1" id="KW-0472">Membrane</keyword>
<evidence type="ECO:0000313" key="3">
    <source>
        <dbReference type="EMBL" id="EFA06937.2"/>
    </source>
</evidence>
<dbReference type="Proteomes" id="UP000007266">
    <property type="component" value="Linkage group 7"/>
</dbReference>
<dbReference type="OrthoDB" id="6611212at2759"/>
<feature type="chain" id="PRO_5007310736" evidence="2">
    <location>
        <begin position="22"/>
        <end position="189"/>
    </location>
</feature>
<keyword evidence="1" id="KW-1133">Transmembrane helix</keyword>
<dbReference type="InParanoid" id="D6WQ83"/>
<dbReference type="KEGG" id="tca:103313672"/>
<evidence type="ECO:0000256" key="1">
    <source>
        <dbReference type="SAM" id="Phobius"/>
    </source>
</evidence>